<evidence type="ECO:0000256" key="1">
    <source>
        <dbReference type="SAM" id="SignalP"/>
    </source>
</evidence>
<name>A0A2P2KP94_RHIMU</name>
<keyword evidence="1" id="KW-0732">Signal</keyword>
<accession>A0A2P2KP94</accession>
<reference evidence="2" key="1">
    <citation type="submission" date="2018-02" db="EMBL/GenBank/DDBJ databases">
        <title>Rhizophora mucronata_Transcriptome.</title>
        <authorList>
            <person name="Meera S.P."/>
            <person name="Sreeshan A."/>
            <person name="Augustine A."/>
        </authorList>
    </citation>
    <scope>NUCLEOTIDE SEQUENCE</scope>
    <source>
        <tissue evidence="2">Leaf</tissue>
    </source>
</reference>
<evidence type="ECO:0000313" key="2">
    <source>
        <dbReference type="EMBL" id="MBX07539.1"/>
    </source>
</evidence>
<feature type="signal peptide" evidence="1">
    <location>
        <begin position="1"/>
        <end position="22"/>
    </location>
</feature>
<sequence length="57" mass="6405">MAGYISLSLSTICFLCLELIFLDPFCVCSTMKFLAKELQKLCKSLMLLFFQSLLSSA</sequence>
<dbReference type="AlphaFoldDB" id="A0A2P2KP94"/>
<feature type="chain" id="PRO_5015108031" evidence="1">
    <location>
        <begin position="23"/>
        <end position="57"/>
    </location>
</feature>
<proteinExistence type="predicted"/>
<organism evidence="2">
    <name type="scientific">Rhizophora mucronata</name>
    <name type="common">Asiatic mangrove</name>
    <dbReference type="NCBI Taxonomy" id="61149"/>
    <lineage>
        <taxon>Eukaryota</taxon>
        <taxon>Viridiplantae</taxon>
        <taxon>Streptophyta</taxon>
        <taxon>Embryophyta</taxon>
        <taxon>Tracheophyta</taxon>
        <taxon>Spermatophyta</taxon>
        <taxon>Magnoliopsida</taxon>
        <taxon>eudicotyledons</taxon>
        <taxon>Gunneridae</taxon>
        <taxon>Pentapetalae</taxon>
        <taxon>rosids</taxon>
        <taxon>fabids</taxon>
        <taxon>Malpighiales</taxon>
        <taxon>Rhizophoraceae</taxon>
        <taxon>Rhizophora</taxon>
    </lineage>
</organism>
<dbReference type="EMBL" id="GGEC01027055">
    <property type="protein sequence ID" value="MBX07539.1"/>
    <property type="molecule type" value="Transcribed_RNA"/>
</dbReference>
<protein>
    <submittedName>
        <fullName evidence="2">Uncharacterized protein</fullName>
    </submittedName>
</protein>